<dbReference type="SUPFAM" id="SSF56024">
    <property type="entry name" value="Phospholipase D/nuclease"/>
    <property type="match status" value="1"/>
</dbReference>
<comment type="similarity">
    <text evidence="2">Belongs to the phospholipase D family.</text>
</comment>
<keyword evidence="6" id="KW-0443">Lipid metabolism</keyword>
<sequence>MKKSILLLLSTCFIVQVAVANSETTKAAKEAPKTDATIKAEVLSVFFSPPAGAAKGLIRYLDGAKKSIQVMAYSFTYVEIAEALARAAKRGVEVQVIQDGPTAANNFDVIPILLKGGVALRGNKAHRIFHNKVMIIDGDIVVTGSYNFTNSAEKSNAENMIVLRSAPLAQQYYKNFISHWERSYPITSAPERKTAKPN</sequence>
<dbReference type="PANTHER" id="PTHR43856:SF1">
    <property type="entry name" value="MITOCHONDRIAL CARDIOLIPIN HYDROLASE"/>
    <property type="match status" value="1"/>
</dbReference>
<dbReference type="Pfam" id="PF13091">
    <property type="entry name" value="PLDc_2"/>
    <property type="match status" value="1"/>
</dbReference>
<dbReference type="InterPro" id="IPR051406">
    <property type="entry name" value="PLD_domain"/>
</dbReference>
<dbReference type="SMART" id="SM00155">
    <property type="entry name" value="PLDc"/>
    <property type="match status" value="1"/>
</dbReference>
<dbReference type="CDD" id="cd09170">
    <property type="entry name" value="PLDc_Nuc"/>
    <property type="match status" value="1"/>
</dbReference>
<evidence type="ECO:0000256" key="3">
    <source>
        <dbReference type="ARBA" id="ARBA00012027"/>
    </source>
</evidence>
<accession>A0AAU8A0R3</accession>
<dbReference type="RefSeq" id="WP_353438195.1">
    <property type="nucleotide sequence ID" value="NZ_CP099959.1"/>
</dbReference>
<proteinExistence type="inferred from homology"/>
<reference evidence="9" key="1">
    <citation type="submission" date="2022-06" db="EMBL/GenBank/DDBJ databases">
        <title>New Polynucleobacter species.</title>
        <authorList>
            <person name="Hahn M.W."/>
        </authorList>
    </citation>
    <scope>NUCLEOTIDE SEQUENCE</scope>
    <source>
        <strain evidence="9">UK-FUSCHL-C3</strain>
    </source>
</reference>
<evidence type="ECO:0000256" key="4">
    <source>
        <dbReference type="ARBA" id="ARBA00022801"/>
    </source>
</evidence>
<keyword evidence="7" id="KW-0732">Signal</keyword>
<gene>
    <name evidence="9" type="ORF">NKE59_06620</name>
</gene>
<comment type="catalytic activity">
    <reaction evidence="1">
        <text>a 1,2-diacyl-sn-glycero-3-phosphocholine + H2O = a 1,2-diacyl-sn-glycero-3-phosphate + choline + H(+)</text>
        <dbReference type="Rhea" id="RHEA:14445"/>
        <dbReference type="ChEBI" id="CHEBI:15354"/>
        <dbReference type="ChEBI" id="CHEBI:15377"/>
        <dbReference type="ChEBI" id="CHEBI:15378"/>
        <dbReference type="ChEBI" id="CHEBI:57643"/>
        <dbReference type="ChEBI" id="CHEBI:58608"/>
        <dbReference type="EC" id="3.1.4.4"/>
    </reaction>
</comment>
<dbReference type="InterPro" id="IPR001736">
    <property type="entry name" value="PLipase_D/transphosphatidylase"/>
</dbReference>
<evidence type="ECO:0000256" key="2">
    <source>
        <dbReference type="ARBA" id="ARBA00008664"/>
    </source>
</evidence>
<dbReference type="Gene3D" id="3.30.870.10">
    <property type="entry name" value="Endonuclease Chain A"/>
    <property type="match status" value="1"/>
</dbReference>
<dbReference type="GO" id="GO:0004630">
    <property type="term" value="F:phospholipase D activity"/>
    <property type="evidence" value="ECO:0007669"/>
    <property type="project" value="UniProtKB-EC"/>
</dbReference>
<dbReference type="AlphaFoldDB" id="A0AAU8A0R3"/>
<evidence type="ECO:0000256" key="7">
    <source>
        <dbReference type="SAM" id="SignalP"/>
    </source>
</evidence>
<dbReference type="GO" id="GO:0016891">
    <property type="term" value="F:RNA endonuclease activity producing 5'-phosphomonoesters, hydrolytic mechanism"/>
    <property type="evidence" value="ECO:0007669"/>
    <property type="project" value="TreeGrafter"/>
</dbReference>
<name>A0AAU8A0R3_9BURK</name>
<dbReference type="EMBL" id="CP099959">
    <property type="protein sequence ID" value="XCC57165.1"/>
    <property type="molecule type" value="Genomic_DNA"/>
</dbReference>
<dbReference type="GO" id="GO:0016042">
    <property type="term" value="P:lipid catabolic process"/>
    <property type="evidence" value="ECO:0007669"/>
    <property type="project" value="UniProtKB-KW"/>
</dbReference>
<keyword evidence="5" id="KW-0442">Lipid degradation</keyword>
<dbReference type="InterPro" id="IPR025202">
    <property type="entry name" value="PLD-like_dom"/>
</dbReference>
<protein>
    <recommendedName>
        <fullName evidence="3">phospholipase D</fullName>
        <ecNumber evidence="3">3.1.4.4</ecNumber>
    </recommendedName>
</protein>
<evidence type="ECO:0000256" key="5">
    <source>
        <dbReference type="ARBA" id="ARBA00022963"/>
    </source>
</evidence>
<evidence type="ECO:0000259" key="8">
    <source>
        <dbReference type="PROSITE" id="PS50035"/>
    </source>
</evidence>
<dbReference type="GO" id="GO:0006793">
    <property type="term" value="P:phosphorus metabolic process"/>
    <property type="evidence" value="ECO:0007669"/>
    <property type="project" value="UniProtKB-ARBA"/>
</dbReference>
<evidence type="ECO:0000256" key="6">
    <source>
        <dbReference type="ARBA" id="ARBA00023098"/>
    </source>
</evidence>
<dbReference type="EC" id="3.1.4.4" evidence="3"/>
<feature type="domain" description="PLD phosphodiesterase" evidence="8">
    <location>
        <begin position="125"/>
        <end position="152"/>
    </location>
</feature>
<evidence type="ECO:0000313" key="9">
    <source>
        <dbReference type="EMBL" id="XCC57165.1"/>
    </source>
</evidence>
<dbReference type="PANTHER" id="PTHR43856">
    <property type="entry name" value="CARDIOLIPIN HYDROLASE"/>
    <property type="match status" value="1"/>
</dbReference>
<evidence type="ECO:0000256" key="1">
    <source>
        <dbReference type="ARBA" id="ARBA00000798"/>
    </source>
</evidence>
<feature type="signal peptide" evidence="7">
    <location>
        <begin position="1"/>
        <end position="20"/>
    </location>
</feature>
<keyword evidence="4" id="KW-0378">Hydrolase</keyword>
<dbReference type="PROSITE" id="PS50035">
    <property type="entry name" value="PLD"/>
    <property type="match status" value="1"/>
</dbReference>
<organism evidence="9">
    <name type="scientific">Polynucleobacter sp. UK-FUSCHL-C3</name>
    <dbReference type="NCBI Taxonomy" id="2955208"/>
    <lineage>
        <taxon>Bacteria</taxon>
        <taxon>Pseudomonadati</taxon>
        <taxon>Pseudomonadota</taxon>
        <taxon>Betaproteobacteria</taxon>
        <taxon>Burkholderiales</taxon>
        <taxon>Burkholderiaceae</taxon>
        <taxon>Polynucleobacter</taxon>
    </lineage>
</organism>
<feature type="chain" id="PRO_5043425845" description="phospholipase D" evidence="7">
    <location>
        <begin position="21"/>
        <end position="198"/>
    </location>
</feature>